<feature type="region of interest" description="Disordered" evidence="1">
    <location>
        <begin position="194"/>
        <end position="235"/>
    </location>
</feature>
<dbReference type="InterPro" id="IPR029068">
    <property type="entry name" value="Glyas_Bleomycin-R_OHBP_Dase"/>
</dbReference>
<dbReference type="Pfam" id="PF00903">
    <property type="entry name" value="Glyoxalase"/>
    <property type="match status" value="1"/>
</dbReference>
<protein>
    <submittedName>
        <fullName evidence="3">Periplasmic component of the Tol biopolymer transport system</fullName>
    </submittedName>
</protein>
<dbReference type="EMBL" id="CM001439">
    <property type="protein sequence ID" value="EHR50743.1"/>
    <property type="molecule type" value="Genomic_DNA"/>
</dbReference>
<accession>H5WZL1</accession>
<dbReference type="PROSITE" id="PS51819">
    <property type="entry name" value="VOC"/>
    <property type="match status" value="1"/>
</dbReference>
<dbReference type="Gene3D" id="3.10.180.10">
    <property type="entry name" value="2,3-Dihydroxybiphenyl 1,2-Dioxygenase, domain 1"/>
    <property type="match status" value="1"/>
</dbReference>
<dbReference type="eggNOG" id="COG0346">
    <property type="taxonomic scope" value="Bacteria"/>
</dbReference>
<evidence type="ECO:0000259" key="2">
    <source>
        <dbReference type="PROSITE" id="PS51819"/>
    </source>
</evidence>
<dbReference type="InterPro" id="IPR037523">
    <property type="entry name" value="VOC_core"/>
</dbReference>
<dbReference type="PANTHER" id="PTHR33993">
    <property type="entry name" value="GLYOXALASE-RELATED"/>
    <property type="match status" value="1"/>
</dbReference>
<dbReference type="Proteomes" id="UP000004926">
    <property type="component" value="Chromosome"/>
</dbReference>
<dbReference type="HOGENOM" id="CLU_502379_0_0_11"/>
<dbReference type="SUPFAM" id="SSF54593">
    <property type="entry name" value="Glyoxalase/Bleomycin resistance protein/Dihydroxybiphenyl dioxygenase"/>
    <property type="match status" value="1"/>
</dbReference>
<proteinExistence type="predicted"/>
<evidence type="ECO:0000313" key="3">
    <source>
        <dbReference type="EMBL" id="EHR50743.1"/>
    </source>
</evidence>
<dbReference type="InterPro" id="IPR004360">
    <property type="entry name" value="Glyas_Fos-R_dOase_dom"/>
</dbReference>
<dbReference type="STRING" id="882083.SacmaDRAFT_2499"/>
<evidence type="ECO:0000256" key="1">
    <source>
        <dbReference type="SAM" id="MobiDB-lite"/>
    </source>
</evidence>
<feature type="domain" description="VOC" evidence="2">
    <location>
        <begin position="20"/>
        <end position="128"/>
    </location>
</feature>
<name>H5WZL1_9PSEU</name>
<dbReference type="SUPFAM" id="SSF50969">
    <property type="entry name" value="YVTN repeat-like/Quinoprotein amine dehydrogenase"/>
    <property type="match status" value="1"/>
</dbReference>
<dbReference type="InterPro" id="IPR011042">
    <property type="entry name" value="6-blade_b-propeller_TolB-like"/>
</dbReference>
<dbReference type="AlphaFoldDB" id="H5WZL1"/>
<dbReference type="Gene3D" id="2.120.10.30">
    <property type="entry name" value="TolB, C-terminal domain"/>
    <property type="match status" value="1"/>
</dbReference>
<dbReference type="PANTHER" id="PTHR33993:SF14">
    <property type="entry name" value="GB|AAF24581.1"/>
    <property type="match status" value="1"/>
</dbReference>
<gene>
    <name evidence="3" type="ORF">SacmaDRAFT_2499</name>
</gene>
<evidence type="ECO:0000313" key="4">
    <source>
        <dbReference type="Proteomes" id="UP000004926"/>
    </source>
</evidence>
<organism evidence="3 4">
    <name type="scientific">Saccharomonospora marina XMU15</name>
    <dbReference type="NCBI Taxonomy" id="882083"/>
    <lineage>
        <taxon>Bacteria</taxon>
        <taxon>Bacillati</taxon>
        <taxon>Actinomycetota</taxon>
        <taxon>Actinomycetes</taxon>
        <taxon>Pseudonocardiales</taxon>
        <taxon>Pseudonocardiaceae</taxon>
        <taxon>Saccharomonospora</taxon>
    </lineage>
</organism>
<dbReference type="InterPro" id="IPR052164">
    <property type="entry name" value="Anthracycline_SecMetBiosynth"/>
</dbReference>
<sequence length="542" mass="57271">MTGEGHPQPIRGNDVRGVRGIVGVVLRATDPARLARWYEDLLGARVSATADHLAVSVGAEGTAPADTGYEVAAHGHAGVTFRVDDLDAMVRQLRAGGADVDVSEPAGPEGRIASVRDPEGNVVKLWERPLSGFPTGTPQPRYVRIAEDDSGEPGDRRGWNHSSHPRPWLRWSALLLAVALAVIMVTVLRREGEQPGTAAPSSAPTTATGPTVATTSRSSNRDSPASPVTVREIGHPLLGGSGGWELLARGDEAVLRIQPDRGRVTRTTVPPVRSGGPVAFIAGPDSVLVRPLDDVGGYVVPDGEPAREVPRGLDRGGHAFPGPEPGQVWLQPADGSTGPIELLTLQGERTGTTLATPSRGFWPIGSDRRGYVLGTSTDGVYVARPDGLHRVTTGALWAAGPTRFLVIECDDRARCSSVVIDRDTGARRALNRGFGKDVGAMGSISPDGSLAAVLTGEPDRPLRLELIDLETGEVHRLGVTVAQRFRPARTMAWSPDSDWLLVAAGSSGLAAVDARTRQLRDLGVEPDVIGEVSEVTVRRTAR</sequence>
<dbReference type="InterPro" id="IPR011044">
    <property type="entry name" value="Quino_amine_DH_bsu"/>
</dbReference>
<keyword evidence="4" id="KW-1185">Reference proteome</keyword>
<feature type="region of interest" description="Disordered" evidence="1">
    <location>
        <begin position="129"/>
        <end position="164"/>
    </location>
</feature>
<feature type="compositionally biased region" description="Low complexity" evidence="1">
    <location>
        <begin position="195"/>
        <end position="216"/>
    </location>
</feature>
<dbReference type="OrthoDB" id="9799428at2"/>
<reference evidence="3 4" key="1">
    <citation type="journal article" date="2012" name="Stand. Genomic Sci.">
        <title>Genome sequence of the ocean sediment bacterium Saccharomonospora marina type strain (XMU15(T)).</title>
        <authorList>
            <person name="Klenk H.P."/>
            <person name="Lu M."/>
            <person name="Lucas S."/>
            <person name="Lapidus A."/>
            <person name="Copeland A."/>
            <person name="Pitluck S."/>
            <person name="Goodwin L.A."/>
            <person name="Han C."/>
            <person name="Tapia R."/>
            <person name="Brambilla E.M."/>
            <person name="Potter G."/>
            <person name="Land M."/>
            <person name="Ivanova N."/>
            <person name="Rohde M."/>
            <person name="Goker M."/>
            <person name="Detter J.C."/>
            <person name="Li W.J."/>
            <person name="Kyrpides N.C."/>
            <person name="Woyke T."/>
        </authorList>
    </citation>
    <scope>NUCLEOTIDE SEQUENCE [LARGE SCALE GENOMIC DNA]</scope>
    <source>
        <strain evidence="3 4">XMU15</strain>
    </source>
</reference>